<feature type="region of interest" description="Disordered" evidence="1">
    <location>
        <begin position="1"/>
        <end position="60"/>
    </location>
</feature>
<evidence type="ECO:0000256" key="1">
    <source>
        <dbReference type="SAM" id="MobiDB-lite"/>
    </source>
</evidence>
<evidence type="ECO:0000313" key="2">
    <source>
        <dbReference type="EMBL" id="ODS33693.1"/>
    </source>
</evidence>
<feature type="compositionally biased region" description="Polar residues" evidence="1">
    <location>
        <begin position="35"/>
        <end position="60"/>
    </location>
</feature>
<dbReference type="AlphaFoldDB" id="A0A1E3XDK4"/>
<proteinExistence type="predicted"/>
<comment type="caution">
    <text evidence="2">The sequence shown here is derived from an EMBL/GenBank/DDBJ whole genome shotgun (WGS) entry which is preliminary data.</text>
</comment>
<gene>
    <name evidence="2" type="ORF">SCARUB_01213</name>
</gene>
<name>A0A1E3XDK4_9BACT</name>
<evidence type="ECO:0000313" key="3">
    <source>
        <dbReference type="Proteomes" id="UP000094056"/>
    </source>
</evidence>
<dbReference type="Proteomes" id="UP000094056">
    <property type="component" value="Unassembled WGS sequence"/>
</dbReference>
<sequence length="60" mass="6505">MPEQSLNSLFGMLSTKELPTTSTPKNTNNSSQTNLNKKNFLTELANSIEGSSASYNQTPP</sequence>
<protein>
    <submittedName>
        <fullName evidence="2">Uncharacterized protein</fullName>
    </submittedName>
</protein>
<organism evidence="2 3">
    <name type="scientific">Candidatus Scalindua rubra</name>
    <dbReference type="NCBI Taxonomy" id="1872076"/>
    <lineage>
        <taxon>Bacteria</taxon>
        <taxon>Pseudomonadati</taxon>
        <taxon>Planctomycetota</taxon>
        <taxon>Candidatus Brocadiia</taxon>
        <taxon>Candidatus Brocadiales</taxon>
        <taxon>Candidatus Scalinduaceae</taxon>
        <taxon>Candidatus Scalindua</taxon>
    </lineage>
</organism>
<feature type="non-terminal residue" evidence="2">
    <location>
        <position position="60"/>
    </location>
</feature>
<accession>A0A1E3XDK4</accession>
<reference evidence="2 3" key="1">
    <citation type="submission" date="2016-07" db="EMBL/GenBank/DDBJ databases">
        <title>Draft genome of Scalindua rubra, obtained from a brine-seawater interface in the Red Sea, sheds light on salt adaptation in anammox bacteria.</title>
        <authorList>
            <person name="Speth D.R."/>
            <person name="Lagkouvardos I."/>
            <person name="Wang Y."/>
            <person name="Qian P.-Y."/>
            <person name="Dutilh B.E."/>
            <person name="Jetten M.S."/>
        </authorList>
    </citation>
    <scope>NUCLEOTIDE SEQUENCE [LARGE SCALE GENOMIC DNA]</scope>
    <source>
        <strain evidence="2">BSI-1</strain>
    </source>
</reference>
<feature type="compositionally biased region" description="Low complexity" evidence="1">
    <location>
        <begin position="20"/>
        <end position="34"/>
    </location>
</feature>
<dbReference type="EMBL" id="MAYW01000022">
    <property type="protein sequence ID" value="ODS33693.1"/>
    <property type="molecule type" value="Genomic_DNA"/>
</dbReference>